<dbReference type="PANTHER" id="PTHR46133">
    <property type="entry name" value="BHLH TRANSCRIPTION FACTOR"/>
    <property type="match status" value="1"/>
</dbReference>
<reference evidence="8" key="2">
    <citation type="submission" date="2020-03" db="EMBL/GenBank/DDBJ databases">
        <title>Walnut 2.0.</title>
        <authorList>
            <person name="Marrano A."/>
            <person name="Britton M."/>
            <person name="Zimin A.V."/>
            <person name="Zaini P.A."/>
            <person name="Workman R."/>
            <person name="Puiu D."/>
            <person name="Bianco L."/>
            <person name="Allen B.J."/>
            <person name="Troggio M."/>
            <person name="Leslie C.A."/>
            <person name="Timp W."/>
            <person name="Dendekar A."/>
            <person name="Salzberg S.L."/>
            <person name="Neale D.B."/>
        </authorList>
    </citation>
    <scope>NUCLEOTIDE SEQUENCE</scope>
    <source>
        <tissue evidence="8">Leaves</tissue>
    </source>
</reference>
<dbReference type="Gene3D" id="4.10.280.10">
    <property type="entry name" value="Helix-loop-helix DNA-binding domain"/>
    <property type="match status" value="1"/>
</dbReference>
<evidence type="ECO:0000313" key="8">
    <source>
        <dbReference type="EMBL" id="KAF5474670.1"/>
    </source>
</evidence>
<dbReference type="SUPFAM" id="SSF47459">
    <property type="entry name" value="HLH, helix-loop-helix DNA-binding domain"/>
    <property type="match status" value="1"/>
</dbReference>
<dbReference type="PROSITE" id="PS50888">
    <property type="entry name" value="BHLH"/>
    <property type="match status" value="1"/>
</dbReference>
<dbReference type="InterPro" id="IPR011598">
    <property type="entry name" value="bHLH_dom"/>
</dbReference>
<accession>A0A834D229</accession>
<dbReference type="GO" id="GO:0046983">
    <property type="term" value="F:protein dimerization activity"/>
    <property type="evidence" value="ECO:0007669"/>
    <property type="project" value="InterPro"/>
</dbReference>
<organism evidence="8 9">
    <name type="scientific">Juglans regia</name>
    <name type="common">English walnut</name>
    <dbReference type="NCBI Taxonomy" id="51240"/>
    <lineage>
        <taxon>Eukaryota</taxon>
        <taxon>Viridiplantae</taxon>
        <taxon>Streptophyta</taxon>
        <taxon>Embryophyta</taxon>
        <taxon>Tracheophyta</taxon>
        <taxon>Spermatophyta</taxon>
        <taxon>Magnoliopsida</taxon>
        <taxon>eudicotyledons</taxon>
        <taxon>Gunneridae</taxon>
        <taxon>Pentapetalae</taxon>
        <taxon>rosids</taxon>
        <taxon>fabids</taxon>
        <taxon>Fagales</taxon>
        <taxon>Juglandaceae</taxon>
        <taxon>Juglans</taxon>
    </lineage>
</organism>
<evidence type="ECO:0000256" key="2">
    <source>
        <dbReference type="ARBA" id="ARBA00023015"/>
    </source>
</evidence>
<dbReference type="FunFam" id="4.10.280.10:FF:000104">
    <property type="entry name" value="Transcription factor bHLH34"/>
    <property type="match status" value="1"/>
</dbReference>
<dbReference type="EMBL" id="LIHL02000003">
    <property type="protein sequence ID" value="KAF5474670.1"/>
    <property type="molecule type" value="Genomic_DNA"/>
</dbReference>
<feature type="domain" description="BHLH" evidence="7">
    <location>
        <begin position="105"/>
        <end position="156"/>
    </location>
</feature>
<reference evidence="8" key="1">
    <citation type="submission" date="2015-10" db="EMBL/GenBank/DDBJ databases">
        <authorList>
            <person name="Martinez-Garcia P.J."/>
            <person name="Crepeau M.W."/>
            <person name="Puiu D."/>
            <person name="Gonzalez-Ibeas D."/>
            <person name="Whalen J."/>
            <person name="Stevens K."/>
            <person name="Paul R."/>
            <person name="Butterfield T."/>
            <person name="Britton M."/>
            <person name="Reagan R."/>
            <person name="Chakraborty S."/>
            <person name="Walawage S.L."/>
            <person name="Vasquez-Gross H.A."/>
            <person name="Cardeno C."/>
            <person name="Famula R."/>
            <person name="Pratt K."/>
            <person name="Kuruganti S."/>
            <person name="Aradhya M.K."/>
            <person name="Leslie C.A."/>
            <person name="Dandekar A.M."/>
            <person name="Salzberg S.L."/>
            <person name="Wegrzyn J.L."/>
            <person name="Langley C.H."/>
            <person name="Neale D.B."/>
        </authorList>
    </citation>
    <scope>NUCLEOTIDE SEQUENCE</scope>
    <source>
        <tissue evidence="8">Leaves</tissue>
    </source>
</reference>
<dbReference type="GO" id="GO:0003700">
    <property type="term" value="F:DNA-binding transcription factor activity"/>
    <property type="evidence" value="ECO:0007669"/>
    <property type="project" value="InterPro"/>
</dbReference>
<dbReference type="PANTHER" id="PTHR46133:SF23">
    <property type="entry name" value="TRANSCRIPTION FACTOR ILR3-LIKE"/>
    <property type="match status" value="1"/>
</dbReference>
<dbReference type="Pfam" id="PF00010">
    <property type="entry name" value="HLH"/>
    <property type="match status" value="1"/>
</dbReference>
<dbReference type="SMART" id="SM00353">
    <property type="entry name" value="HLH"/>
    <property type="match status" value="1"/>
</dbReference>
<keyword evidence="6" id="KW-0175">Coiled coil</keyword>
<gene>
    <name evidence="8" type="ORF">F2P56_006551</name>
</gene>
<protein>
    <recommendedName>
        <fullName evidence="7">BHLH domain-containing protein</fullName>
    </recommendedName>
</protein>
<proteinExistence type="predicted"/>
<comment type="subcellular location">
    <subcellularLocation>
        <location evidence="1">Nucleus</location>
    </subcellularLocation>
</comment>
<evidence type="ECO:0000256" key="5">
    <source>
        <dbReference type="ARBA" id="ARBA00023242"/>
    </source>
</evidence>
<dbReference type="GO" id="GO:0000976">
    <property type="term" value="F:transcription cis-regulatory region binding"/>
    <property type="evidence" value="ECO:0007669"/>
    <property type="project" value="UniProtKB-ARBA"/>
</dbReference>
<dbReference type="InterPro" id="IPR036638">
    <property type="entry name" value="HLH_DNA-bd_sf"/>
</dbReference>
<name>A0A834D229_JUGRE</name>
<dbReference type="CDD" id="cd11446">
    <property type="entry name" value="bHLH_AtILR3_like"/>
    <property type="match status" value="1"/>
</dbReference>
<dbReference type="InterPro" id="IPR044818">
    <property type="entry name" value="ILR3-like"/>
</dbReference>
<dbReference type="AlphaFoldDB" id="A0A834D229"/>
<evidence type="ECO:0000256" key="3">
    <source>
        <dbReference type="ARBA" id="ARBA00023125"/>
    </source>
</evidence>
<evidence type="ECO:0000259" key="7">
    <source>
        <dbReference type="PROSITE" id="PS50888"/>
    </source>
</evidence>
<evidence type="ECO:0000256" key="4">
    <source>
        <dbReference type="ARBA" id="ARBA00023163"/>
    </source>
</evidence>
<keyword evidence="2" id="KW-0805">Transcription regulation</keyword>
<keyword evidence="4" id="KW-0804">Transcription</keyword>
<dbReference type="Gramene" id="Jr03_09890_p1">
    <property type="protein sequence ID" value="cds.Jr03_09890_p1"/>
    <property type="gene ID" value="Jr03_09890"/>
</dbReference>
<dbReference type="GO" id="GO:0006879">
    <property type="term" value="P:intracellular iron ion homeostasis"/>
    <property type="evidence" value="ECO:0007669"/>
    <property type="project" value="InterPro"/>
</dbReference>
<evidence type="ECO:0000313" key="9">
    <source>
        <dbReference type="Proteomes" id="UP000619265"/>
    </source>
</evidence>
<dbReference type="GO" id="GO:0005634">
    <property type="term" value="C:nucleus"/>
    <property type="evidence" value="ECO:0007669"/>
    <property type="project" value="UniProtKB-SubCell"/>
</dbReference>
<keyword evidence="3" id="KW-0238">DNA-binding</keyword>
<dbReference type="Proteomes" id="UP000619265">
    <property type="component" value="Unassembled WGS sequence"/>
</dbReference>
<feature type="coiled-coil region" evidence="6">
    <location>
        <begin position="153"/>
        <end position="208"/>
    </location>
</feature>
<evidence type="ECO:0000256" key="1">
    <source>
        <dbReference type="ARBA" id="ARBA00004123"/>
    </source>
</evidence>
<sequence length="266" mass="29845">MSSQGSGNSRWVVFDDYAFMEDIPVPSLLDPTAFASPTWPPHLSFPASTSLRYLFERLCPVCESLVQCGVVNKRECCVENGGSFLNSDCLKEIGSRKRVRYESCSISSSKACREKMRRDRLNDRFLELSSILDPGRHPKMDKAVILGDAVRMVSQLRGEAQKLKESKENLLEKINELKEEKNELRDEKQRLKTEKEKIEVQAKALSSQSGGLPHYSAIPATFSAPGQFIGNKPVPFIGYPGVSMWQFMPPSSFDTSQDHVLRPPVA</sequence>
<evidence type="ECO:0000256" key="6">
    <source>
        <dbReference type="SAM" id="Coils"/>
    </source>
</evidence>
<comment type="caution">
    <text evidence="8">The sequence shown here is derived from an EMBL/GenBank/DDBJ whole genome shotgun (WGS) entry which is preliminary data.</text>
</comment>
<keyword evidence="5" id="KW-0539">Nucleus</keyword>